<organism evidence="1 2">
    <name type="scientific">Coemansia helicoidea</name>
    <dbReference type="NCBI Taxonomy" id="1286919"/>
    <lineage>
        <taxon>Eukaryota</taxon>
        <taxon>Fungi</taxon>
        <taxon>Fungi incertae sedis</taxon>
        <taxon>Zoopagomycota</taxon>
        <taxon>Kickxellomycotina</taxon>
        <taxon>Kickxellomycetes</taxon>
        <taxon>Kickxellales</taxon>
        <taxon>Kickxellaceae</taxon>
        <taxon>Coemansia</taxon>
    </lineage>
</organism>
<reference evidence="1" key="1">
    <citation type="submission" date="2022-07" db="EMBL/GenBank/DDBJ databases">
        <title>Phylogenomic reconstructions and comparative analyses of Kickxellomycotina fungi.</title>
        <authorList>
            <person name="Reynolds N.K."/>
            <person name="Stajich J.E."/>
            <person name="Barry K."/>
            <person name="Grigoriev I.V."/>
            <person name="Crous P."/>
            <person name="Smith M.E."/>
        </authorList>
    </citation>
    <scope>NUCLEOTIDE SEQUENCE</scope>
    <source>
        <strain evidence="1">BCRC 34780</strain>
    </source>
</reference>
<accession>A0ACC1LCG7</accession>
<sequence>MWLSETQKFGVGMTALGLLLTGLGVVLFFDAGLIAVGNIAFLAGISMIIGVQKTVVFFTRRDKLRGSVAFFVGFLLVLVKWPIVGILVEAFGFLNLFGDFFPVVVSFLRSLPVVGRVLSLPGIRQVVDRVGGYPSQYPV</sequence>
<evidence type="ECO:0000313" key="1">
    <source>
        <dbReference type="EMBL" id="KAJ2804802.1"/>
    </source>
</evidence>
<dbReference type="Proteomes" id="UP001140087">
    <property type="component" value="Unassembled WGS sequence"/>
</dbReference>
<evidence type="ECO:0000313" key="2">
    <source>
        <dbReference type="Proteomes" id="UP001140087"/>
    </source>
</evidence>
<protein>
    <submittedName>
        <fullName evidence="1">Golgi Transport</fullName>
    </submittedName>
</protein>
<proteinExistence type="predicted"/>
<dbReference type="EMBL" id="JANBUN010000314">
    <property type="protein sequence ID" value="KAJ2804802.1"/>
    <property type="molecule type" value="Genomic_DNA"/>
</dbReference>
<gene>
    <name evidence="1" type="primary">GOT1</name>
    <name evidence="1" type="ORF">H4R21_001498</name>
</gene>
<name>A0ACC1LCG7_9FUNG</name>
<comment type="caution">
    <text evidence="1">The sequence shown here is derived from an EMBL/GenBank/DDBJ whole genome shotgun (WGS) entry which is preliminary data.</text>
</comment>
<keyword evidence="2" id="KW-1185">Reference proteome</keyword>